<protein>
    <recommendedName>
        <fullName evidence="1">Arc-like DNA binding domain-containing protein</fullName>
    </recommendedName>
</protein>
<proteinExistence type="predicted"/>
<dbReference type="InterPro" id="IPR013321">
    <property type="entry name" value="Arc_rbn_hlx_hlx"/>
</dbReference>
<dbReference type="SUPFAM" id="SSF47598">
    <property type="entry name" value="Ribbon-helix-helix"/>
    <property type="match status" value="1"/>
</dbReference>
<organism evidence="3 4">
    <name type="scientific">Noviherbaspirillum autotrophicum</name>
    <dbReference type="NCBI Taxonomy" id="709839"/>
    <lineage>
        <taxon>Bacteria</taxon>
        <taxon>Pseudomonadati</taxon>
        <taxon>Pseudomonadota</taxon>
        <taxon>Betaproteobacteria</taxon>
        <taxon>Burkholderiales</taxon>
        <taxon>Oxalobacteraceae</taxon>
        <taxon>Noviherbaspirillum</taxon>
    </lineage>
</organism>
<reference evidence="3 4" key="1">
    <citation type="submission" date="2014-12" db="EMBL/GenBank/DDBJ databases">
        <title>Denitrispirillum autotrophicum gen. nov., sp. nov., Denitrifying, Facultatively Autotrophic Bacteria Isolated from Rice Paddy Soil.</title>
        <authorList>
            <person name="Ishii S."/>
            <person name="Ashida N."/>
            <person name="Ohno H."/>
            <person name="Otsuka S."/>
            <person name="Yokota A."/>
            <person name="Senoo K."/>
        </authorList>
    </citation>
    <scope>NUCLEOTIDE SEQUENCE [LARGE SCALE GENOMIC DNA]</scope>
    <source>
        <strain evidence="3 4">TSA66</strain>
    </source>
</reference>
<comment type="caution">
    <text evidence="3">The sequence shown here is derived from an EMBL/GenBank/DDBJ whole genome shotgun (WGS) entry which is preliminary data.</text>
</comment>
<dbReference type="AlphaFoldDB" id="A0A0C1YTQ3"/>
<dbReference type="EMBL" id="JWJG01000010">
    <property type="protein sequence ID" value="KIF84052.1"/>
    <property type="molecule type" value="Genomic_DNA"/>
</dbReference>
<feature type="domain" description="Arc-like DNA binding" evidence="1">
    <location>
        <begin position="8"/>
        <end position="44"/>
    </location>
</feature>
<evidence type="ECO:0000313" key="3">
    <source>
        <dbReference type="EMBL" id="KIF84052.1"/>
    </source>
</evidence>
<dbReference type="EMBL" id="JWJG01000028">
    <property type="protein sequence ID" value="KIF80827.1"/>
    <property type="molecule type" value="Genomic_DNA"/>
</dbReference>
<sequence length="84" mass="9396">MKKDIVPFGLRIPTDIKEQLDQSVAKSQRSLNAEILARLIESFAADQKKLADFTTGELVQELIRRNDPGRIEISIGGFGQEIAR</sequence>
<evidence type="ECO:0000313" key="4">
    <source>
        <dbReference type="Proteomes" id="UP000031572"/>
    </source>
</evidence>
<dbReference type="GO" id="GO:0006355">
    <property type="term" value="P:regulation of DNA-templated transcription"/>
    <property type="evidence" value="ECO:0007669"/>
    <property type="project" value="InterPro"/>
</dbReference>
<dbReference type="Pfam" id="PF03869">
    <property type="entry name" value="Arc"/>
    <property type="match status" value="1"/>
</dbReference>
<accession>A0A0C1YTQ3</accession>
<gene>
    <name evidence="3" type="ORF">TSA66_01025</name>
    <name evidence="2" type="ORF">TSA66_08335</name>
</gene>
<dbReference type="RefSeq" id="WP_040038640.1">
    <property type="nucleotide sequence ID" value="NZ_JWJG01000010.1"/>
</dbReference>
<name>A0A0C1YTQ3_9BURK</name>
<dbReference type="InterPro" id="IPR005569">
    <property type="entry name" value="Arc_DNA-bd_dom"/>
</dbReference>
<dbReference type="Gene3D" id="1.10.1220.10">
    <property type="entry name" value="Met repressor-like"/>
    <property type="match status" value="1"/>
</dbReference>
<evidence type="ECO:0000259" key="1">
    <source>
        <dbReference type="Pfam" id="PF03869"/>
    </source>
</evidence>
<dbReference type="OrthoDB" id="8913072at2"/>
<dbReference type="Proteomes" id="UP000031572">
    <property type="component" value="Unassembled WGS sequence"/>
</dbReference>
<keyword evidence="4" id="KW-1185">Reference proteome</keyword>
<dbReference type="InterPro" id="IPR010985">
    <property type="entry name" value="Ribbon_hlx_hlx"/>
</dbReference>
<dbReference type="GO" id="GO:0003677">
    <property type="term" value="F:DNA binding"/>
    <property type="evidence" value="ECO:0007669"/>
    <property type="project" value="InterPro"/>
</dbReference>
<evidence type="ECO:0000313" key="2">
    <source>
        <dbReference type="EMBL" id="KIF80827.1"/>
    </source>
</evidence>